<accession>A0A3E0DT78</accession>
<dbReference type="AlphaFoldDB" id="A0A3E0DT78"/>
<keyword evidence="2" id="KW-1185">Reference proteome</keyword>
<name>A0A3E0DT78_9GAMM</name>
<comment type="caution">
    <text evidence="1">The sequence shown here is derived from an EMBL/GenBank/DDBJ whole genome shotgun (WGS) entry which is preliminary data.</text>
</comment>
<protein>
    <submittedName>
        <fullName evidence="1">Uncharacterized protein</fullName>
    </submittedName>
</protein>
<evidence type="ECO:0000313" key="2">
    <source>
        <dbReference type="Proteomes" id="UP000256542"/>
    </source>
</evidence>
<reference evidence="1 2" key="1">
    <citation type="submission" date="2018-08" db="EMBL/GenBank/DDBJ databases">
        <title>Genomic Encyclopedia of Type Strains, Phase III (KMG-III): the genomes of soil and plant-associated and newly described type strains.</title>
        <authorList>
            <person name="Whitman W."/>
        </authorList>
    </citation>
    <scope>NUCLEOTIDE SEQUENCE [LARGE SCALE GENOMIC DNA]</scope>
    <source>
        <strain evidence="1 2">CECT 7375</strain>
    </source>
</reference>
<dbReference type="Proteomes" id="UP000256542">
    <property type="component" value="Unassembled WGS sequence"/>
</dbReference>
<sequence>MIDGRLPNERELAELSKFLVSKERKHDRSFITFYLPGMEVGAGAYATAHHNPKLKVNIMKFMLMQYPGYTKFVR</sequence>
<gene>
    <name evidence="1" type="ORF">DFP81_101297</name>
</gene>
<organism evidence="1 2">
    <name type="scientific">Marinomonas pollencensis</name>
    <dbReference type="NCBI Taxonomy" id="491954"/>
    <lineage>
        <taxon>Bacteria</taxon>
        <taxon>Pseudomonadati</taxon>
        <taxon>Pseudomonadota</taxon>
        <taxon>Gammaproteobacteria</taxon>
        <taxon>Oceanospirillales</taxon>
        <taxon>Oceanospirillaceae</taxon>
        <taxon>Marinomonas</taxon>
    </lineage>
</organism>
<dbReference type="EMBL" id="QUNG01000001">
    <property type="protein sequence ID" value="REG86732.1"/>
    <property type="molecule type" value="Genomic_DNA"/>
</dbReference>
<proteinExistence type="predicted"/>
<evidence type="ECO:0000313" key="1">
    <source>
        <dbReference type="EMBL" id="REG86732.1"/>
    </source>
</evidence>